<keyword evidence="2" id="KW-1185">Reference proteome</keyword>
<dbReference type="AlphaFoldDB" id="V9FLE7"/>
<dbReference type="Proteomes" id="UP000018721">
    <property type="component" value="Unassembled WGS sequence"/>
</dbReference>
<protein>
    <submittedName>
        <fullName evidence="1">Uncharacterized protein</fullName>
    </submittedName>
</protein>
<accession>V9FLE7</accession>
<gene>
    <name evidence="1" type="ORF">F443_04550</name>
</gene>
<dbReference type="InterPro" id="IPR052579">
    <property type="entry name" value="Zinc_finger_SWIM"/>
</dbReference>
<proteinExistence type="predicted"/>
<dbReference type="PANTHER" id="PTHR31569">
    <property type="entry name" value="SWIM-TYPE DOMAIN-CONTAINING PROTEIN"/>
    <property type="match status" value="1"/>
</dbReference>
<comment type="caution">
    <text evidence="1">The sequence shown here is derived from an EMBL/GenBank/DDBJ whole genome shotgun (WGS) entry which is preliminary data.</text>
</comment>
<dbReference type="OrthoDB" id="110338at2759"/>
<evidence type="ECO:0000313" key="1">
    <source>
        <dbReference type="EMBL" id="ETI52279.1"/>
    </source>
</evidence>
<dbReference type="eggNOG" id="ENOG502SSDZ">
    <property type="taxonomic scope" value="Eukaryota"/>
</dbReference>
<dbReference type="PANTHER" id="PTHR31569:SF4">
    <property type="entry name" value="SWIM-TYPE DOMAIN-CONTAINING PROTEIN"/>
    <property type="match status" value="1"/>
</dbReference>
<dbReference type="HOGENOM" id="CLU_404128_0_0_1"/>
<reference evidence="1 2" key="1">
    <citation type="submission" date="2013-11" db="EMBL/GenBank/DDBJ databases">
        <title>The Genome Sequence of Phytophthora parasitica P1569.</title>
        <authorList>
            <consortium name="The Broad Institute Genomics Platform"/>
            <person name="Russ C."/>
            <person name="Tyler B."/>
            <person name="Panabieres F."/>
            <person name="Shan W."/>
            <person name="Tripathy S."/>
            <person name="Grunwald N."/>
            <person name="Machado M."/>
            <person name="Johnson C.S."/>
            <person name="Arredondo F."/>
            <person name="Hong C."/>
            <person name="Coffey M."/>
            <person name="Young S.K."/>
            <person name="Zeng Q."/>
            <person name="Gargeya S."/>
            <person name="Fitzgerald M."/>
            <person name="Abouelleil A."/>
            <person name="Alvarado L."/>
            <person name="Chapman S.B."/>
            <person name="Gainer-Dewar J."/>
            <person name="Goldberg J."/>
            <person name="Griggs A."/>
            <person name="Gujja S."/>
            <person name="Hansen M."/>
            <person name="Howarth C."/>
            <person name="Imamovic A."/>
            <person name="Ireland A."/>
            <person name="Larimer J."/>
            <person name="McCowan C."/>
            <person name="Murphy C."/>
            <person name="Pearson M."/>
            <person name="Poon T.W."/>
            <person name="Priest M."/>
            <person name="Roberts A."/>
            <person name="Saif S."/>
            <person name="Shea T."/>
            <person name="Sykes S."/>
            <person name="Wortman J."/>
            <person name="Nusbaum C."/>
            <person name="Birren B."/>
        </authorList>
    </citation>
    <scope>NUCLEOTIDE SEQUENCE [LARGE SCALE GENOMIC DNA]</scope>
    <source>
        <strain evidence="1 2">P1569</strain>
    </source>
</reference>
<dbReference type="EMBL" id="ANIZ01000829">
    <property type="protein sequence ID" value="ETI52279.1"/>
    <property type="molecule type" value="Genomic_DNA"/>
</dbReference>
<organism evidence="1 2">
    <name type="scientific">Phytophthora nicotianae P1569</name>
    <dbReference type="NCBI Taxonomy" id="1317065"/>
    <lineage>
        <taxon>Eukaryota</taxon>
        <taxon>Sar</taxon>
        <taxon>Stramenopiles</taxon>
        <taxon>Oomycota</taxon>
        <taxon>Peronosporomycetes</taxon>
        <taxon>Peronosporales</taxon>
        <taxon>Peronosporaceae</taxon>
        <taxon>Phytophthora</taxon>
    </lineage>
</organism>
<name>V9FLE7_PHYNI</name>
<evidence type="ECO:0000313" key="2">
    <source>
        <dbReference type="Proteomes" id="UP000018721"/>
    </source>
</evidence>
<sequence>MQHWDTTTDKWVMFKRGGVPHLMNNTNNRLESKWGRINEVMDTHMTIDELISILTTLQGYAEERYLSEWHRVGSRVQINEDRELKSIGHLSTYAFRIVSDQYKLAVGPQANYSIDMDCEKTRLTNPATGKAHEVDPRTCLLSCPHVMYDRSKANFETVISPLHTFSSRWIVQSPSNNIDDGAVVPGGLNRVSCPPIRVLPPVDRDTKYCRSKQITDKINDVMSIQPSTTYRLAMPWVEGFHTARHAGKLEEFQGRGLIPSPAGLPSLSQISVSDSVAISLLSFAERSADALLEDKGSSSVVHDTIRVKKTAEATRDLPTASLKALSAEDGKGSASSAVQESRKEMKEVKAIAAAVREGKKTCAVKLSQMELLTGPYTSRKMKPLVDKLNLPPVKVKVVLEVRKFNIGQSVPVIKAIPQADKILQAIKAIEREGNTDLLARWDDYGCATYDQLKLMGEVILARNNFKLVQATVEWIDRVEFQVDSVVEPFKDTVDTTKGDHKDAVEDMNLGKWHIGRHVQYGSEFLDFRENLWLHSSSIIGALFALRETYKGVGIVNPTFLDFDTMGKGVGRPDPLEQRTLVSRASSVSSISATTGLQSNLTSLKNAVRTVVETMLNMTDQLQFDVISGLLELLLFGATLENWSDYWSDSLYEEVGYLRMRYLHKVIQLQGHLSVDIDEVSE</sequence>